<keyword evidence="7" id="KW-1185">Reference proteome</keyword>
<feature type="transmembrane region" description="Helical" evidence="5">
    <location>
        <begin position="37"/>
        <end position="54"/>
    </location>
</feature>
<dbReference type="Proteomes" id="UP000761574">
    <property type="component" value="Unassembled WGS sequence"/>
</dbReference>
<dbReference type="InterPro" id="IPR007318">
    <property type="entry name" value="Phopholipid_MeTrfase"/>
</dbReference>
<proteinExistence type="predicted"/>
<feature type="transmembrane region" description="Helical" evidence="5">
    <location>
        <begin position="107"/>
        <end position="126"/>
    </location>
</feature>
<dbReference type="RefSeq" id="WP_119977864.1">
    <property type="nucleotide sequence ID" value="NZ_BPFB01000003.1"/>
</dbReference>
<organism evidence="6 7">
    <name type="scientific">Shewanella algidipiscicola</name>
    <dbReference type="NCBI Taxonomy" id="614070"/>
    <lineage>
        <taxon>Bacteria</taxon>
        <taxon>Pseudomonadati</taxon>
        <taxon>Pseudomonadota</taxon>
        <taxon>Gammaproteobacteria</taxon>
        <taxon>Alteromonadales</taxon>
        <taxon>Shewanellaceae</taxon>
        <taxon>Shewanella</taxon>
    </lineage>
</organism>
<dbReference type="GO" id="GO:0008168">
    <property type="term" value="F:methyltransferase activity"/>
    <property type="evidence" value="ECO:0007669"/>
    <property type="project" value="UniProtKB-KW"/>
</dbReference>
<comment type="caution">
    <text evidence="6">The sequence shown here is derived from an EMBL/GenBank/DDBJ whole genome shotgun (WGS) entry which is preliminary data.</text>
</comment>
<feature type="transmembrane region" description="Helical" evidence="5">
    <location>
        <begin position="132"/>
        <end position="151"/>
    </location>
</feature>
<keyword evidence="6" id="KW-0489">Methyltransferase</keyword>
<dbReference type="GO" id="GO:0032259">
    <property type="term" value="P:methylation"/>
    <property type="evidence" value="ECO:0007669"/>
    <property type="project" value="UniProtKB-KW"/>
</dbReference>
<evidence type="ECO:0000256" key="2">
    <source>
        <dbReference type="ARBA" id="ARBA00022692"/>
    </source>
</evidence>
<protein>
    <submittedName>
        <fullName evidence="6">Protein-S-isoprenylcysteine methyltransferase</fullName>
    </submittedName>
</protein>
<name>A0ABQ4P4P3_9GAMM</name>
<reference evidence="6 7" key="1">
    <citation type="submission" date="2021-05" db="EMBL/GenBank/DDBJ databases">
        <title>Molecular characterization for Shewanella algae harboring chromosomal blaOXA-55-like strains isolated from clinical and environment sample.</title>
        <authorList>
            <person name="Ohama Y."/>
            <person name="Aoki K."/>
            <person name="Harada S."/>
            <person name="Moriya K."/>
            <person name="Ishii Y."/>
            <person name="Tateda K."/>
        </authorList>
    </citation>
    <scope>NUCLEOTIDE SEQUENCE [LARGE SCALE GENOMIC DNA]</scope>
    <source>
        <strain evidence="6 7">LMG 23746</strain>
    </source>
</reference>
<keyword evidence="4 5" id="KW-0472">Membrane</keyword>
<evidence type="ECO:0000313" key="7">
    <source>
        <dbReference type="Proteomes" id="UP000761574"/>
    </source>
</evidence>
<dbReference type="PANTHER" id="PTHR43847">
    <property type="entry name" value="BLL3993 PROTEIN"/>
    <property type="match status" value="1"/>
</dbReference>
<sequence length="177" mass="20450">MTVKNNDVDTDNKQRVNILADKQDPDNQGAKVRFPPPLVFIIMMVLAYVAEQYYPSGIALPQVLKVLAQVLMLLGLLMLVHLLLIFKRKHTSIEPWGPASCIITTGYYRYSRNPIYMIFCIYPLGLGTILDSLWVMLSVIPSCVGVYYIAIKAEEHYLRARFPKVYDEYCQRVRRWC</sequence>
<evidence type="ECO:0000256" key="4">
    <source>
        <dbReference type="ARBA" id="ARBA00023136"/>
    </source>
</evidence>
<evidence type="ECO:0000256" key="3">
    <source>
        <dbReference type="ARBA" id="ARBA00022989"/>
    </source>
</evidence>
<keyword evidence="6" id="KW-0808">Transferase</keyword>
<evidence type="ECO:0000256" key="5">
    <source>
        <dbReference type="SAM" id="Phobius"/>
    </source>
</evidence>
<gene>
    <name evidence="6" type="ORF">TUM4630_03290</name>
</gene>
<dbReference type="EMBL" id="BPFB01000003">
    <property type="protein sequence ID" value="GIU42403.1"/>
    <property type="molecule type" value="Genomic_DNA"/>
</dbReference>
<evidence type="ECO:0000313" key="6">
    <source>
        <dbReference type="EMBL" id="GIU42403.1"/>
    </source>
</evidence>
<evidence type="ECO:0000256" key="1">
    <source>
        <dbReference type="ARBA" id="ARBA00004127"/>
    </source>
</evidence>
<comment type="subcellular location">
    <subcellularLocation>
        <location evidence="1">Endomembrane system</location>
        <topology evidence="1">Multi-pass membrane protein</topology>
    </subcellularLocation>
</comment>
<keyword evidence="3 5" id="KW-1133">Transmembrane helix</keyword>
<dbReference type="Pfam" id="PF04191">
    <property type="entry name" value="PEMT"/>
    <property type="match status" value="1"/>
</dbReference>
<dbReference type="PANTHER" id="PTHR43847:SF1">
    <property type="entry name" value="BLL3993 PROTEIN"/>
    <property type="match status" value="1"/>
</dbReference>
<keyword evidence="2 5" id="KW-0812">Transmembrane</keyword>
<accession>A0ABQ4P4P3</accession>
<feature type="transmembrane region" description="Helical" evidence="5">
    <location>
        <begin position="66"/>
        <end position="86"/>
    </location>
</feature>
<dbReference type="Gene3D" id="1.20.120.1630">
    <property type="match status" value="1"/>
</dbReference>
<dbReference type="InterPro" id="IPR052527">
    <property type="entry name" value="Metal_cation-efflux_comp"/>
</dbReference>